<keyword evidence="4" id="KW-1185">Reference proteome</keyword>
<reference evidence="4" key="1">
    <citation type="submission" date="2014-03" db="EMBL/GenBank/DDBJ databases">
        <authorList>
            <person name="Aksoy S."/>
            <person name="Warren W."/>
            <person name="Wilson R.K."/>
        </authorList>
    </citation>
    <scope>NUCLEOTIDE SEQUENCE [LARGE SCALE GENOMIC DNA]</scope>
    <source>
        <strain evidence="4">IAEA</strain>
    </source>
</reference>
<evidence type="ECO:0000259" key="2">
    <source>
        <dbReference type="SMART" id="SM00020"/>
    </source>
</evidence>
<protein>
    <recommendedName>
        <fullName evidence="2">Peptidase S1 domain-containing protein</fullName>
    </recommendedName>
</protein>
<sequence>MDISTLAHVRKPGIMTPSIDIFAVHFTEQITLNSVHLRTEHQLLFAVAAQERFNLSPIDIWLPTQLRFDKSQSVSNLSFHKNLMLLLLTICYILLISNSITGDESTTLAEQSTRYTRKLVLVKREEEYMGIGTILSKNIIITDYAEDLASNRTKVKAFGYIEFGIKANKKIYPESNRRKWRKAINYISNGKYGLNEPGIALIKLNRDIDMKRDLTESILLADFEPQDGTACSVITWGQFHENIVQVKVFVMTQIKCKEKIPKLFNEALCIVLPEHNHCTYLAGGDPVICKGRLTGIVNQQYNCYPNIPRPCAAISSFVPWIMSTKQELAKYPPRLADISKYAKYAVYLGWPNKRDVQTLMACGIILSKDIVLTSYTNDAENEDTHGKHKKVNGYVVYGLPKYLKKFPKANLLSWDVSVNYERDPFAHPFGVQLALIKTKNNMKFDKRANPMPLPRQQLDENAECVVVGLINTSVILETKVIIVPKNECLEQFKEKIYNGAICVDLPPDSDTEESHCSLFFNGSPLVCNGELTGVISWQGICNGSKPHLATSVRNAVSLLRCRYKCCKRVHYERSEVTSISERGRSLWDKPSYWVRPCCNINEPEFVVENLQNFSKSWIELCSPNFLFVDLQNLESTKPLICMCHSFIITISTALPARKTFIGDFGEALFYELAMAPAPSILN</sequence>
<dbReference type="PANTHER" id="PTHR24271:SF50">
    <property type="match status" value="1"/>
</dbReference>
<evidence type="ECO:0000256" key="1">
    <source>
        <dbReference type="ARBA" id="ARBA00023157"/>
    </source>
</evidence>
<keyword evidence="1" id="KW-1015">Disulfide bond</keyword>
<organism evidence="3 4">
    <name type="scientific">Glossina pallidipes</name>
    <name type="common">Tsetse fly</name>
    <dbReference type="NCBI Taxonomy" id="7398"/>
    <lineage>
        <taxon>Eukaryota</taxon>
        <taxon>Metazoa</taxon>
        <taxon>Ecdysozoa</taxon>
        <taxon>Arthropoda</taxon>
        <taxon>Hexapoda</taxon>
        <taxon>Insecta</taxon>
        <taxon>Pterygota</taxon>
        <taxon>Neoptera</taxon>
        <taxon>Endopterygota</taxon>
        <taxon>Diptera</taxon>
        <taxon>Brachycera</taxon>
        <taxon>Muscomorpha</taxon>
        <taxon>Hippoboscoidea</taxon>
        <taxon>Glossinidae</taxon>
        <taxon>Glossina</taxon>
    </lineage>
</organism>
<dbReference type="EnsemblMetazoa" id="GPAI015382-RA">
    <property type="protein sequence ID" value="GPAI015382-PA"/>
    <property type="gene ID" value="GPAI015382"/>
</dbReference>
<evidence type="ECO:0000313" key="3">
    <source>
        <dbReference type="EnsemblMetazoa" id="GPAI015382-PA"/>
    </source>
</evidence>
<dbReference type="InterPro" id="IPR009003">
    <property type="entry name" value="Peptidase_S1_PA"/>
</dbReference>
<feature type="domain" description="Peptidase S1" evidence="2">
    <location>
        <begin position="334"/>
        <end position="559"/>
    </location>
</feature>
<dbReference type="SUPFAM" id="SSF50494">
    <property type="entry name" value="Trypsin-like serine proteases"/>
    <property type="match status" value="2"/>
</dbReference>
<dbReference type="SMART" id="SM00020">
    <property type="entry name" value="Tryp_SPc"/>
    <property type="match status" value="1"/>
</dbReference>
<dbReference type="STRING" id="7398.A0A1A9ZI75"/>
<dbReference type="GO" id="GO:0006508">
    <property type="term" value="P:proteolysis"/>
    <property type="evidence" value="ECO:0007669"/>
    <property type="project" value="InterPro"/>
</dbReference>
<dbReference type="AlphaFoldDB" id="A0A1A9ZI75"/>
<dbReference type="VEuPathDB" id="VectorBase:GPAI015382"/>
<proteinExistence type="predicted"/>
<dbReference type="InterPro" id="IPR043504">
    <property type="entry name" value="Peptidase_S1_PA_chymotrypsin"/>
</dbReference>
<evidence type="ECO:0000313" key="4">
    <source>
        <dbReference type="Proteomes" id="UP000092445"/>
    </source>
</evidence>
<name>A0A1A9ZI75_GLOPL</name>
<reference evidence="3" key="2">
    <citation type="submission" date="2020-05" db="UniProtKB">
        <authorList>
            <consortium name="EnsemblMetazoa"/>
        </authorList>
    </citation>
    <scope>IDENTIFICATION</scope>
    <source>
        <strain evidence="3">IAEA</strain>
    </source>
</reference>
<dbReference type="InterPro" id="IPR001254">
    <property type="entry name" value="Trypsin_dom"/>
</dbReference>
<accession>A0A1A9ZI75</accession>
<dbReference type="Pfam" id="PF00089">
    <property type="entry name" value="Trypsin"/>
    <property type="match status" value="2"/>
</dbReference>
<dbReference type="GO" id="GO:0004252">
    <property type="term" value="F:serine-type endopeptidase activity"/>
    <property type="evidence" value="ECO:0007669"/>
    <property type="project" value="InterPro"/>
</dbReference>
<dbReference type="Gene3D" id="2.40.10.10">
    <property type="entry name" value="Trypsin-like serine proteases"/>
    <property type="match status" value="3"/>
</dbReference>
<dbReference type="Proteomes" id="UP000092445">
    <property type="component" value="Unassembled WGS sequence"/>
</dbReference>
<dbReference type="PANTHER" id="PTHR24271">
    <property type="entry name" value="KALLIKREIN-RELATED"/>
    <property type="match status" value="1"/>
</dbReference>